<proteinExistence type="predicted"/>
<reference evidence="2" key="1">
    <citation type="submission" date="2021-02" db="EMBL/GenBank/DDBJ databases">
        <authorList>
            <person name="Nowell W R."/>
        </authorList>
    </citation>
    <scope>NUCLEOTIDE SEQUENCE</scope>
</reference>
<evidence type="ECO:0000313" key="3">
    <source>
        <dbReference type="Proteomes" id="UP000663865"/>
    </source>
</evidence>
<dbReference type="AlphaFoldDB" id="A0A818J780"/>
<accession>A0A818J780</accession>
<evidence type="ECO:0000256" key="1">
    <source>
        <dbReference type="SAM" id="SignalP"/>
    </source>
</evidence>
<evidence type="ECO:0000313" key="2">
    <source>
        <dbReference type="EMBL" id="CAF3534637.1"/>
    </source>
</evidence>
<sequence>MQTSIYICFIAIAFMQLLAVSLSDVPDANVGAADPDAGAAAPDTVAVAPDTVGAAPVPVATAVDTAAAPPVVDIIAPNAAVVDETQ</sequence>
<dbReference type="EMBL" id="CAJNYV010003097">
    <property type="protein sequence ID" value="CAF3534637.1"/>
    <property type="molecule type" value="Genomic_DNA"/>
</dbReference>
<name>A0A818J780_9BILA</name>
<dbReference type="Proteomes" id="UP000663865">
    <property type="component" value="Unassembled WGS sequence"/>
</dbReference>
<feature type="chain" id="PRO_5032857161" evidence="1">
    <location>
        <begin position="24"/>
        <end position="86"/>
    </location>
</feature>
<keyword evidence="1" id="KW-0732">Signal</keyword>
<organism evidence="2 3">
    <name type="scientific">Rotaria socialis</name>
    <dbReference type="NCBI Taxonomy" id="392032"/>
    <lineage>
        <taxon>Eukaryota</taxon>
        <taxon>Metazoa</taxon>
        <taxon>Spiralia</taxon>
        <taxon>Gnathifera</taxon>
        <taxon>Rotifera</taxon>
        <taxon>Eurotatoria</taxon>
        <taxon>Bdelloidea</taxon>
        <taxon>Philodinida</taxon>
        <taxon>Philodinidae</taxon>
        <taxon>Rotaria</taxon>
    </lineage>
</organism>
<protein>
    <submittedName>
        <fullName evidence="2">Uncharacterized protein</fullName>
    </submittedName>
</protein>
<comment type="caution">
    <text evidence="2">The sequence shown here is derived from an EMBL/GenBank/DDBJ whole genome shotgun (WGS) entry which is preliminary data.</text>
</comment>
<gene>
    <name evidence="2" type="ORF">KIK155_LOCUS17636</name>
</gene>
<feature type="signal peptide" evidence="1">
    <location>
        <begin position="1"/>
        <end position="23"/>
    </location>
</feature>